<dbReference type="Gene3D" id="3.40.50.300">
    <property type="entry name" value="P-loop containing nucleotide triphosphate hydrolases"/>
    <property type="match status" value="2"/>
</dbReference>
<feature type="domain" description="DNA2/NAM7 helicase helicase" evidence="2">
    <location>
        <begin position="318"/>
        <end position="679"/>
    </location>
</feature>
<reference evidence="4" key="1">
    <citation type="submission" date="2024-03" db="EMBL/GenBank/DDBJ databases">
        <title>Complete genome sequence of Mycoplasma felifaucium Z921 isolated from the trachea of a cheetah.</title>
        <authorList>
            <person name="Spergser J."/>
        </authorList>
    </citation>
    <scope>NUCLEOTIDE SEQUENCE [LARGE SCALE GENOMIC DNA]</scope>
    <source>
        <strain evidence="4">Z921</strain>
    </source>
</reference>
<feature type="domain" description="DNA2/NAM7 helicase-like C-terminal" evidence="3">
    <location>
        <begin position="700"/>
        <end position="877"/>
    </location>
</feature>
<keyword evidence="4" id="KW-0067">ATP-binding</keyword>
<keyword evidence="1" id="KW-0175">Coiled coil</keyword>
<evidence type="ECO:0000259" key="2">
    <source>
        <dbReference type="Pfam" id="PF13086"/>
    </source>
</evidence>
<dbReference type="Pfam" id="PF13086">
    <property type="entry name" value="AAA_11"/>
    <property type="match status" value="1"/>
</dbReference>
<dbReference type="EC" id="3.6.4.-" evidence="4"/>
<sequence>MDKEKNKQYQSILNNLLDVSPNDTAVFCKVNNKNCFDFYSLFGSEAFNYIYLNKNFDIPILEVNLLRISQEINECDNFESVLEILKLNNIEISNAKISLLKKDIKQAKETIISDLKASFQKQAVKWKIFLNKANEINTETNIWPMHLGFFFVKTSIEGKSIYAPLFLKEVYIEIRNARPFLVSNGDIKINEKLLFLLTNAGFDLDLSDNFGDWSIKELVKYLNNEWGQIYQLNLNINQKFKNIDSELIINKSLDFEPGIVLGLFQPSGGYVRNRMLEIIENNELNKIIDIEFNKNIYKKRINDTIYNPKTSIFKITPTNFSQDKAIASSLNQNTIIWGPPGTGKSQTIVNILTNLLVYGKTSLVCSQKKAALEVIRNRMGALQPYCLFMLNSKNMNKKSFYAPLKEYLYYLENFDEKDSLKPLRIISNEDLNFVNNIGTISSDSRFLEATKIIAKIHDTFECYTREFWEKIVNLPRNIKYPESFEFDYSKQLLVNMLKLNKVRFKPHKKLNRDIKKVAKTLFKDFKHYQGNLNEILAEVKTLKAEDYDYLINIANILPKNNLNRVSDENELKKFVAKRIINKVSSLNADEKAEYIEFAATIRLGNLEPYKFIKKFPNMIKKLFPVVIVTPDADLSAWKKEEFDYSILDESSQIFLEKGLPVLYLSKIKILAGDDKQMKPSNWFGVRVSDEESIYGKVDSLLDFAKSLGVYSVLLDKNYRSNYASLMTFSSKYFYESTLDVIDSANSEVNYKPIEVIQANGQWEDNKNIAEAALAIKLAYENLNKYGKIIILCFNAKQQDFITANIFKNFPELEKAVNDQTLLLRNIENIQGDEADLVIVSVAYDYNTSIHSTYVGRPGGMNALNVAVSRAKDKMIVIKSINAEDVIILTNNEDAIIFKRWLEFLELSDADRKNFLAHNKNNLENEKTDLSLEIKNTLIETITDKNFLELAENEIIGTLQVDYVIKKNNKPALCFVVDNYAYANKPEEFIMSNDLCNFIRSKNYTVYKLDRILWEVKKDEIIGIINSYEDLKEEYIANDVKKEDDIESELSDNIDKLFDEKDYKTEVIENNSYINVESVDNNSILQDEEKTITVLIGEPENKQQVHNLPVLRTKKMLVNLEIIEETKFEVPREIKQITSFDDTTKEWTQILSQEIYIGNQNIENTN</sequence>
<dbReference type="EMBL" id="CP148067">
    <property type="protein sequence ID" value="WXL28887.1"/>
    <property type="molecule type" value="Genomic_DNA"/>
</dbReference>
<dbReference type="Pfam" id="PF13087">
    <property type="entry name" value="AAA_12"/>
    <property type="match status" value="1"/>
</dbReference>
<feature type="coiled-coil region" evidence="1">
    <location>
        <begin position="912"/>
        <end position="939"/>
    </location>
</feature>
<dbReference type="CDD" id="cd18808">
    <property type="entry name" value="SF1_C_Upf1"/>
    <property type="match status" value="1"/>
</dbReference>
<dbReference type="InterPro" id="IPR041677">
    <property type="entry name" value="DNA2/NAM7_AAA_11"/>
</dbReference>
<dbReference type="RefSeq" id="WP_338822441.1">
    <property type="nucleotide sequence ID" value="NZ_CP148067.1"/>
</dbReference>
<dbReference type="InterPro" id="IPR041679">
    <property type="entry name" value="DNA2/NAM7-like_C"/>
</dbReference>
<evidence type="ECO:0000313" key="4">
    <source>
        <dbReference type="EMBL" id="WXL28887.1"/>
    </source>
</evidence>
<dbReference type="PANTHER" id="PTHR10887">
    <property type="entry name" value="DNA2/NAM7 HELICASE FAMILY"/>
    <property type="match status" value="1"/>
</dbReference>
<proteinExistence type="predicted"/>
<gene>
    <name evidence="4" type="ORF">WG617_02530</name>
</gene>
<keyword evidence="4" id="KW-0347">Helicase</keyword>
<dbReference type="GO" id="GO:0016787">
    <property type="term" value="F:hydrolase activity"/>
    <property type="evidence" value="ECO:0007669"/>
    <property type="project" value="UniProtKB-KW"/>
</dbReference>
<dbReference type="GO" id="GO:0004386">
    <property type="term" value="F:helicase activity"/>
    <property type="evidence" value="ECO:0007669"/>
    <property type="project" value="UniProtKB-KW"/>
</dbReference>
<name>A0ABZ2RRP1_9BACT</name>
<dbReference type="InterPro" id="IPR027417">
    <property type="entry name" value="P-loop_NTPase"/>
</dbReference>
<evidence type="ECO:0000259" key="3">
    <source>
        <dbReference type="Pfam" id="PF13087"/>
    </source>
</evidence>
<dbReference type="InterPro" id="IPR047187">
    <property type="entry name" value="SF1_C_Upf1"/>
</dbReference>
<dbReference type="SUPFAM" id="SSF52540">
    <property type="entry name" value="P-loop containing nucleoside triphosphate hydrolases"/>
    <property type="match status" value="1"/>
</dbReference>
<protein>
    <submittedName>
        <fullName evidence="4">DEAD/DEAH box helicase</fullName>
        <ecNumber evidence="4">3.6.4.-</ecNumber>
    </submittedName>
</protein>
<evidence type="ECO:0000313" key="5">
    <source>
        <dbReference type="Proteomes" id="UP001477443"/>
    </source>
</evidence>
<organism evidence="4 5">
    <name type="scientific">Mycoplasmopsis felifaucium</name>
    <dbReference type="NCBI Taxonomy" id="35768"/>
    <lineage>
        <taxon>Bacteria</taxon>
        <taxon>Bacillati</taxon>
        <taxon>Mycoplasmatota</taxon>
        <taxon>Mycoplasmoidales</taxon>
        <taxon>Metamycoplasmataceae</taxon>
        <taxon>Mycoplasmopsis</taxon>
    </lineage>
</organism>
<dbReference type="Proteomes" id="UP001477443">
    <property type="component" value="Chromosome"/>
</dbReference>
<dbReference type="InterPro" id="IPR045055">
    <property type="entry name" value="DNA2/NAM7-like"/>
</dbReference>
<evidence type="ECO:0000256" key="1">
    <source>
        <dbReference type="SAM" id="Coils"/>
    </source>
</evidence>
<keyword evidence="4" id="KW-0378">Hydrolase</keyword>
<keyword evidence="5" id="KW-1185">Reference proteome</keyword>
<keyword evidence="4" id="KW-0547">Nucleotide-binding</keyword>
<accession>A0ABZ2RRP1</accession>